<keyword evidence="1" id="KW-1133">Transmembrane helix</keyword>
<keyword evidence="3" id="KW-1185">Reference proteome</keyword>
<protein>
    <submittedName>
        <fullName evidence="2">Uncharacterized protein</fullName>
    </submittedName>
</protein>
<evidence type="ECO:0000256" key="1">
    <source>
        <dbReference type="SAM" id="Phobius"/>
    </source>
</evidence>
<organism evidence="2 3">
    <name type="scientific">Steinernema carpocapsae</name>
    <name type="common">Entomopathogenic nematode</name>
    <dbReference type="NCBI Taxonomy" id="34508"/>
    <lineage>
        <taxon>Eukaryota</taxon>
        <taxon>Metazoa</taxon>
        <taxon>Ecdysozoa</taxon>
        <taxon>Nematoda</taxon>
        <taxon>Chromadorea</taxon>
        <taxon>Rhabditida</taxon>
        <taxon>Tylenchina</taxon>
        <taxon>Panagrolaimomorpha</taxon>
        <taxon>Strongyloidoidea</taxon>
        <taxon>Steinernematidae</taxon>
        <taxon>Steinernema</taxon>
    </lineage>
</organism>
<proteinExistence type="predicted"/>
<evidence type="ECO:0000313" key="2">
    <source>
        <dbReference type="EMBL" id="TKR68375.1"/>
    </source>
</evidence>
<name>A0A4V5ZZR2_STECR</name>
<reference evidence="2 3" key="2">
    <citation type="journal article" date="2019" name="G3 (Bethesda)">
        <title>Hybrid Assembly of the Genome of the Entomopathogenic Nematode Steinernema carpocapsae Identifies the X-Chromosome.</title>
        <authorList>
            <person name="Serra L."/>
            <person name="Macchietto M."/>
            <person name="Macias-Munoz A."/>
            <person name="McGill C.J."/>
            <person name="Rodriguez I.M."/>
            <person name="Rodriguez B."/>
            <person name="Murad R."/>
            <person name="Mortazavi A."/>
        </authorList>
    </citation>
    <scope>NUCLEOTIDE SEQUENCE [LARGE SCALE GENOMIC DNA]</scope>
    <source>
        <strain evidence="2 3">ALL</strain>
    </source>
</reference>
<keyword evidence="1" id="KW-0472">Membrane</keyword>
<reference evidence="2 3" key="1">
    <citation type="journal article" date="2015" name="Genome Biol.">
        <title>Comparative genomics of Steinernema reveals deeply conserved gene regulatory networks.</title>
        <authorList>
            <person name="Dillman A.R."/>
            <person name="Macchietto M."/>
            <person name="Porter C.F."/>
            <person name="Rogers A."/>
            <person name="Williams B."/>
            <person name="Antoshechkin I."/>
            <person name="Lee M.M."/>
            <person name="Goodwin Z."/>
            <person name="Lu X."/>
            <person name="Lewis E.E."/>
            <person name="Goodrich-Blair H."/>
            <person name="Stock S.P."/>
            <person name="Adams B.J."/>
            <person name="Sternberg P.W."/>
            <person name="Mortazavi A."/>
        </authorList>
    </citation>
    <scope>NUCLEOTIDE SEQUENCE [LARGE SCALE GENOMIC DNA]</scope>
    <source>
        <strain evidence="2 3">ALL</strain>
    </source>
</reference>
<dbReference type="AlphaFoldDB" id="A0A4V5ZZR2"/>
<comment type="caution">
    <text evidence="2">The sequence shown here is derived from an EMBL/GenBank/DDBJ whole genome shotgun (WGS) entry which is preliminary data.</text>
</comment>
<keyword evidence="1" id="KW-0812">Transmembrane</keyword>
<dbReference type="EMBL" id="AZBU02000008">
    <property type="protein sequence ID" value="TKR68375.1"/>
    <property type="molecule type" value="Genomic_DNA"/>
</dbReference>
<evidence type="ECO:0000313" key="3">
    <source>
        <dbReference type="Proteomes" id="UP000298663"/>
    </source>
</evidence>
<dbReference type="Proteomes" id="UP000298663">
    <property type="component" value="Unassembled WGS sequence"/>
</dbReference>
<accession>A0A4V5ZZR2</accession>
<feature type="transmembrane region" description="Helical" evidence="1">
    <location>
        <begin position="12"/>
        <end position="38"/>
    </location>
</feature>
<sequence>MTLLFRRGAVAFIVVGAWWPSRLLLTATAVVVVLAIYFSHSDTLSESHDGTLQPPRSLRLTLKCRTAFCWNANY</sequence>
<gene>
    <name evidence="2" type="ORF">L596_024365</name>
</gene>